<dbReference type="InterPro" id="IPR013783">
    <property type="entry name" value="Ig-like_fold"/>
</dbReference>
<dbReference type="InterPro" id="IPR050643">
    <property type="entry name" value="Periplasmic_pilus_chap"/>
</dbReference>
<evidence type="ECO:0000313" key="1">
    <source>
        <dbReference type="EMBL" id="MBA8064018.1"/>
    </source>
</evidence>
<dbReference type="GO" id="GO:0030288">
    <property type="term" value="C:outer membrane-bounded periplasmic space"/>
    <property type="evidence" value="ECO:0007669"/>
    <property type="project" value="InterPro"/>
</dbReference>
<gene>
    <name evidence="1" type="ORF">HV077_16830</name>
</gene>
<proteinExistence type="predicted"/>
<dbReference type="SUPFAM" id="SSF49354">
    <property type="entry name" value="PapD-like"/>
    <property type="match status" value="1"/>
</dbReference>
<sequence length="240" mass="25889">MTLKLPVQRCAFACLSGIAMSINIAAASGLQIAPVTLTLQATQNADGIWLSNAGENVLNAQVRVFHWRQGADGDTLSPSQGLVISPPMLALAPGERQLIRVIRTAPPSSSVEEAYRLSIDELPPAKLQKNKLQFVMHYSVPVFIQPTTQADTAAKLQWKLQQRDGKHFLEVSNQGNAHAQLSAATFIQRNGAKKVISPGLLGYVLPGSTMRWIVSPSASDTHYGGKVEVTVNGQKTVQEL</sequence>
<evidence type="ECO:0000313" key="2">
    <source>
        <dbReference type="Proteomes" id="UP000591803"/>
    </source>
</evidence>
<organism evidence="1 2">
    <name type="scientific">Citrobacter freundii</name>
    <dbReference type="NCBI Taxonomy" id="546"/>
    <lineage>
        <taxon>Bacteria</taxon>
        <taxon>Pseudomonadati</taxon>
        <taxon>Pseudomonadota</taxon>
        <taxon>Gammaproteobacteria</taxon>
        <taxon>Enterobacterales</taxon>
        <taxon>Enterobacteriaceae</taxon>
        <taxon>Citrobacter</taxon>
        <taxon>Citrobacter freundii complex</taxon>
    </lineage>
</organism>
<protein>
    <submittedName>
        <fullName evidence="1">Molecular chaperone</fullName>
    </submittedName>
</protein>
<reference evidence="1 2" key="1">
    <citation type="submission" date="2020-06" db="EMBL/GenBank/DDBJ databases">
        <title>REHAB project genomes.</title>
        <authorList>
            <person name="Shaw L.P."/>
        </authorList>
    </citation>
    <scope>NUCLEOTIDE SEQUENCE [LARGE SCALE GENOMIC DNA]</scope>
    <source>
        <strain evidence="1 2">RHBSTW-00116</strain>
    </source>
</reference>
<dbReference type="Gene3D" id="2.60.40.10">
    <property type="entry name" value="Immunoglobulins"/>
    <property type="match status" value="2"/>
</dbReference>
<dbReference type="RefSeq" id="WP_174360513.1">
    <property type="nucleotide sequence ID" value="NZ_CP056229.1"/>
</dbReference>
<dbReference type="AlphaFoldDB" id="A0A7W3D6Z7"/>
<dbReference type="PANTHER" id="PTHR30251">
    <property type="entry name" value="PILUS ASSEMBLY CHAPERONE"/>
    <property type="match status" value="1"/>
</dbReference>
<dbReference type="GO" id="GO:0071555">
    <property type="term" value="P:cell wall organization"/>
    <property type="evidence" value="ECO:0007669"/>
    <property type="project" value="InterPro"/>
</dbReference>
<dbReference type="EMBL" id="JABXRI010000001">
    <property type="protein sequence ID" value="MBA8064018.1"/>
    <property type="molecule type" value="Genomic_DNA"/>
</dbReference>
<dbReference type="Proteomes" id="UP000591803">
    <property type="component" value="Unassembled WGS sequence"/>
</dbReference>
<accession>A0A7W3D6Z7</accession>
<dbReference type="InterPro" id="IPR008962">
    <property type="entry name" value="PapD-like_sf"/>
</dbReference>
<name>A0A7W3D6Z7_CITFR</name>
<comment type="caution">
    <text evidence="1">The sequence shown here is derived from an EMBL/GenBank/DDBJ whole genome shotgun (WGS) entry which is preliminary data.</text>
</comment>
<dbReference type="Pfam" id="PF00345">
    <property type="entry name" value="PapD_N"/>
    <property type="match status" value="1"/>
</dbReference>
<dbReference type="PANTHER" id="PTHR30251:SF4">
    <property type="entry name" value="SLR1668 PROTEIN"/>
    <property type="match status" value="1"/>
</dbReference>
<dbReference type="InterPro" id="IPR016147">
    <property type="entry name" value="Pili_assmbl_chaperone_N"/>
</dbReference>